<gene>
    <name evidence="2" type="ORF">H4R34_002444</name>
</gene>
<dbReference type="OrthoDB" id="10265971at2759"/>
<feature type="compositionally biased region" description="Low complexity" evidence="1">
    <location>
        <begin position="93"/>
        <end position="115"/>
    </location>
</feature>
<reference evidence="2" key="1">
    <citation type="submission" date="2022-07" db="EMBL/GenBank/DDBJ databases">
        <title>Phylogenomic reconstructions and comparative analyses of Kickxellomycotina fungi.</title>
        <authorList>
            <person name="Reynolds N.K."/>
            <person name="Stajich J.E."/>
            <person name="Barry K."/>
            <person name="Grigoriev I.V."/>
            <person name="Crous P."/>
            <person name="Smith M.E."/>
        </authorList>
    </citation>
    <scope>NUCLEOTIDE SEQUENCE</scope>
    <source>
        <strain evidence="2">RSA 567</strain>
    </source>
</reference>
<feature type="compositionally biased region" description="Polar residues" evidence="1">
    <location>
        <begin position="874"/>
        <end position="895"/>
    </location>
</feature>
<comment type="caution">
    <text evidence="2">The sequence shown here is derived from an EMBL/GenBank/DDBJ whole genome shotgun (WGS) entry which is preliminary data.</text>
</comment>
<feature type="region of interest" description="Disordered" evidence="1">
    <location>
        <begin position="705"/>
        <end position="727"/>
    </location>
</feature>
<feature type="region of interest" description="Disordered" evidence="1">
    <location>
        <begin position="817"/>
        <end position="837"/>
    </location>
</feature>
<evidence type="ECO:0000313" key="3">
    <source>
        <dbReference type="Proteomes" id="UP001151582"/>
    </source>
</evidence>
<feature type="region of interest" description="Disordered" evidence="1">
    <location>
        <begin position="387"/>
        <end position="436"/>
    </location>
</feature>
<feature type="compositionally biased region" description="Polar residues" evidence="1">
    <location>
        <begin position="116"/>
        <end position="144"/>
    </location>
</feature>
<accession>A0A9W8B2R3</accession>
<dbReference type="EMBL" id="JANBQB010000167">
    <property type="protein sequence ID" value="KAJ1980463.1"/>
    <property type="molecule type" value="Genomic_DNA"/>
</dbReference>
<feature type="region of interest" description="Disordered" evidence="1">
    <location>
        <begin position="93"/>
        <end position="147"/>
    </location>
</feature>
<proteinExistence type="predicted"/>
<dbReference type="Proteomes" id="UP001151582">
    <property type="component" value="Unassembled WGS sequence"/>
</dbReference>
<keyword evidence="3" id="KW-1185">Reference proteome</keyword>
<feature type="compositionally biased region" description="Polar residues" evidence="1">
    <location>
        <begin position="705"/>
        <end position="724"/>
    </location>
</feature>
<evidence type="ECO:0000313" key="2">
    <source>
        <dbReference type="EMBL" id="KAJ1980463.1"/>
    </source>
</evidence>
<organism evidence="2 3">
    <name type="scientific">Dimargaris verticillata</name>
    <dbReference type="NCBI Taxonomy" id="2761393"/>
    <lineage>
        <taxon>Eukaryota</taxon>
        <taxon>Fungi</taxon>
        <taxon>Fungi incertae sedis</taxon>
        <taxon>Zoopagomycota</taxon>
        <taxon>Kickxellomycotina</taxon>
        <taxon>Dimargaritomycetes</taxon>
        <taxon>Dimargaritales</taxon>
        <taxon>Dimargaritaceae</taxon>
        <taxon>Dimargaris</taxon>
    </lineage>
</organism>
<name>A0A9W8B2R3_9FUNG</name>
<sequence length="1322" mass="143728">MATAVANSKSFAVGQSLAPDQHSRLSAWLSNFQRISNVQIHYRPETASIEFRATDSDKLDSVFRMVTEMFPTLNLSPQETNEAAYIARTLPSLSSPSSSAPAAVPATADASPTPTYISATGSAANDSPSDPGETTNPALQSASEPVQSLSVRSSPVVVAAVPAVTPVVPASTAPAEITSMQGAAPSAAPTAEQFLAVAQYHRDPRPLPQPFEPPTPPPHIQLLTLDEFARNPPANLRHELAKGFQAFGRWDAHDPTAPFFTEPTAHVPWRNSYSAHIRKPAECLSMSLVHVDAEDQLGNLKLIPLRDYFQRHQQRPTLLGLGNISIRKDYGACVLVSENPQPSASLPSRSSTTIGGVKRSLDAMEAEVPAPVQYSLPSASTSALPILRPTISPRVRPAPQLRRPGPQVSAASPHVPSPQPVQPLQRSQKLPGANQRLRKDVMLESVRLAMETYLAHQLSPMQEKFAISFVDNIEALFGAEIPASPASEVVLASGSINGTSNAIPALRKAVSSSQSIAPTTTMTRPMAGFASPAVGVGSPAAVTAALVARANPLPSQPIQAQAVSLGTLASQTVVEWDEPSQLTNNQLPADHDISPPVSPYVAPFSSIPQFAPQGRPSALPTRDVRHMLSTEAPTATGPMAPVTNRQSMDYSQFGKLDESNSESLSPVTSDYRQHIRRRREHKDLNSPLTHMSPSAGMVPASFTSPTNRVQPQFRHNPTQQSAQSGAELARTQGYYHPLLSEAPGDNDDGYHLALPAAAPTTAGANATSSFPLVNTTKGEPSAGLVLEVSNLATDHGNIIQKAMKRPRQDAGLELLDAKRPRPLSPSRRTDTSNGHLSVPALFSSSVTAASLQEPSGMEIPEEAETVLLQPYTRPAQQSATKSPWNPPNHHSTTTLADSRLRATTAAQCKPIIRDSDKPGVTATSLLSNRLLDYECLMFGYFYHACSAHLTTLSSYKGVVQLSARLGKAVFRNCNHPWLLSQPLDEQLLAREVFRSSRGFADFVSRLPNKSRNLADLLRQQLPKPCNIWPFLYKEATAHHHNSQYVSNSRDWESYTRVSTTDPRIVLPFPDQSTQVPYEGKLLIFKVFSRTLRDGVAALRPCRIVYDIDGARVLKVVSKKRHLVNAPISAIHGPVDARMGMHLRKPLSLDKTVLGQFIDQLDVDLANNSATFGDVESCIYIDTVKFKRVTAHRLTGPFVCLVSHVEEVYNRNLVNHPVFNLNRDRSVADHELHNMGLPEALYLTRPLNSTENPSYAQVDVESAEWNYYFASNLLIPPGKRCSWTYSDILGDIDQMKPTLLTMYRTTRALLGQVNALAQSQGLF</sequence>
<protein>
    <submittedName>
        <fullName evidence="2">Uncharacterized protein</fullName>
    </submittedName>
</protein>
<feature type="region of interest" description="Disordered" evidence="1">
    <location>
        <begin position="873"/>
        <end position="895"/>
    </location>
</feature>
<evidence type="ECO:0000256" key="1">
    <source>
        <dbReference type="SAM" id="MobiDB-lite"/>
    </source>
</evidence>